<dbReference type="InterPro" id="IPR010095">
    <property type="entry name" value="Cas12f1-like_TNB"/>
</dbReference>
<accession>G4RMP8</accession>
<keyword evidence="4" id="KW-1185">Reference proteome</keyword>
<sequence length="418" mass="49400">MGQVYRVLKIEIPWRLVEERPDVLDLVTRIHLATEEYVRRLLKEITGQEEPKLTPEELGRLLTPDRRELAHKIIEEVFPKYNLKKYFIDQAKVFWHDIVFFKMVPLKAQLRVENERDFGAPIFIDLRSEILKVRRLKTFVVRLGRNNVTWIKKRLEEGARLKLAFLGIERRRGKEPTYGKLYVALVFAREVTPVEPRTLVAVDVNRLDNGAVIGIIRDGKLRRTLRLPEDGVIRELRRLHEEISRLEERAAREADPARRMLLEERVRRLKSKRFRKIRDVVTRIAKEIIELARQNNAAIVVDVMDYETYLERKQSGEKGDKKHLYDGLGRLRRRLQHLAEWYGLPYLEERLYSTVCPHCGAKMEEEKKRIMRCPVCGFSDARDNIPLLWAKRRYWELIEKIKQPAFSSVPAAILLLTS</sequence>
<reference evidence="3 4" key="1">
    <citation type="journal article" date="2011" name="PLoS ONE">
        <title>The complete genome sequence of Thermoproteus tenax: a physiologically versatile member of the Crenarchaeota.</title>
        <authorList>
            <person name="Siebers B."/>
            <person name="Zaparty M."/>
            <person name="Raddatz G."/>
            <person name="Tjaden B."/>
            <person name="Albers S.V."/>
            <person name="Bell S.D."/>
            <person name="Blombach F."/>
            <person name="Kletzin A."/>
            <person name="Kyrpides N."/>
            <person name="Lanz C."/>
            <person name="Plagens A."/>
            <person name="Rampp M."/>
            <person name="Rosinus A."/>
            <person name="von Jan M."/>
            <person name="Makarova K.S."/>
            <person name="Klenk H.P."/>
            <person name="Schuster S.C."/>
            <person name="Hensel R."/>
        </authorList>
    </citation>
    <scope>NUCLEOTIDE SEQUENCE [LARGE SCALE GENOMIC DNA]</scope>
    <source>
        <strain evidence="4">ATCC 35583 / DSM 2078 / JCM 9277 / NBRC 100435 / Kra 1</strain>
    </source>
</reference>
<evidence type="ECO:0000256" key="1">
    <source>
        <dbReference type="ARBA" id="ARBA00023125"/>
    </source>
</evidence>
<dbReference type="GeneID" id="11263000"/>
<dbReference type="Proteomes" id="UP000002654">
    <property type="component" value="Chromosome"/>
</dbReference>
<dbReference type="EMBL" id="FN869859">
    <property type="protein sequence ID" value="CCC82724.1"/>
    <property type="molecule type" value="Genomic_DNA"/>
</dbReference>
<dbReference type="GO" id="GO:0003677">
    <property type="term" value="F:DNA binding"/>
    <property type="evidence" value="ECO:0007669"/>
    <property type="project" value="UniProtKB-KW"/>
</dbReference>
<evidence type="ECO:0000313" key="4">
    <source>
        <dbReference type="Proteomes" id="UP000002654"/>
    </source>
</evidence>
<gene>
    <name evidence="3" type="ordered locus">TTX_2112</name>
</gene>
<evidence type="ECO:0000313" key="3">
    <source>
        <dbReference type="EMBL" id="CCC82724.1"/>
    </source>
</evidence>
<keyword evidence="1" id="KW-0238">DNA-binding</keyword>
<dbReference type="OrthoDB" id="28072at2157"/>
<dbReference type="PaxDb" id="768679-TTX_2112"/>
<dbReference type="SUPFAM" id="SSF51998">
    <property type="entry name" value="PFL-like glycyl radical enzymes"/>
    <property type="match status" value="1"/>
</dbReference>
<dbReference type="RefSeq" id="WP_014127977.1">
    <property type="nucleotide sequence ID" value="NC_016070.1"/>
</dbReference>
<dbReference type="eggNOG" id="arCOG00687">
    <property type="taxonomic scope" value="Archaea"/>
</dbReference>
<dbReference type="KEGG" id="ttn:TTX_2112"/>
<evidence type="ECO:0000259" key="2">
    <source>
        <dbReference type="Pfam" id="PF07282"/>
    </source>
</evidence>
<protein>
    <submittedName>
        <fullName evidence="3">Transposase</fullName>
    </submittedName>
</protein>
<organism evidence="3 4">
    <name type="scientific">Thermoproteus tenax (strain ATCC 35583 / DSM 2078 / JCM 9277 / NBRC 100435 / Kra 1)</name>
    <dbReference type="NCBI Taxonomy" id="768679"/>
    <lineage>
        <taxon>Archaea</taxon>
        <taxon>Thermoproteota</taxon>
        <taxon>Thermoprotei</taxon>
        <taxon>Thermoproteales</taxon>
        <taxon>Thermoproteaceae</taxon>
        <taxon>Thermoproteus</taxon>
    </lineage>
</organism>
<proteinExistence type="predicted"/>
<feature type="domain" description="Cas12f1-like TNB" evidence="2">
    <location>
        <begin position="329"/>
        <end position="383"/>
    </location>
</feature>
<dbReference type="AlphaFoldDB" id="G4RMP8"/>
<dbReference type="HOGENOM" id="CLU_053996_0_0_2"/>
<name>G4RMP8_THETK</name>
<dbReference type="PATRIC" id="fig|768679.9.peg.2135"/>
<dbReference type="Pfam" id="PF07282">
    <property type="entry name" value="Cas12f1-like_TNB"/>
    <property type="match status" value="1"/>
</dbReference>